<feature type="compositionally biased region" description="Basic and acidic residues" evidence="1">
    <location>
        <begin position="576"/>
        <end position="588"/>
    </location>
</feature>
<protein>
    <submittedName>
        <fullName evidence="2">Uncharacterized protein</fullName>
    </submittedName>
</protein>
<feature type="compositionally biased region" description="Low complexity" evidence="1">
    <location>
        <begin position="1105"/>
        <end position="1132"/>
    </location>
</feature>
<sequence length="1468" mass="162129">MFFFQFRWSLSRPYALAKTYKMEEEFMALNFVKNNPFFKKDAEKRMSASFCGSMSLVSETVMVADTSNVIRRHPYRGIGIISSSRSKSAFSLAESSHSPSELSQPHTMVVEGTTVKLRRTDSTRRREMTARRETVEILMEEIVRENRPTSKLKSGPPAVPYGCGDRRRPLYAWDDGASATTSSSDDYYAAPTFAGPDYGTPRRTPYYGHADYDDSPGILHRQTGGREWHNEPRTSWRAEAPRLTALPPRPSSMTPTLRRQPSMMLPAKADSSLKRRIVRTQSERRKKDEEEDEEKRALWRLREERRLLEEERRALADERASMRREGKRLRALAARPPATRQPPASRLARILTSPAPKRRTAPDAAPPPLPRAPPRPPRKGRSLLSIFGGDLEYGPGIVEKLKAKFGRISTGSSKRRKNHKRHHSVDDILEESSGEYGTYDRRTSRQLTVPERSTQTLDRSPRHSHGSEQLSMRASRSMADLGLDEYGGDRRAFSLQRPSRREEYERQQEERLEHRLSAEEEEDEDMVDIRELRKMFDRPGGQGTTPTPAPWRYEARRERFIERGRTHQTVPPNLGDSRRDAPPPRELRLSAPAAPITLDHEADGEYAPARAVPLKKAAPRRASEREERLVFEEESEAEPEFVRMARRLRRATMVDVARQEGVVAPPPPAATIEPLAIVTHATAPADPAPLSDAHLDSPPVGRRDSFTGGPSDVSPPPEEPKPPMRRPSSPDLTSDAGSRYSSLARSEKSDRSRSESTHVPYSDLSLPRSDYSTASKGSKRSVSTEGTGVRIGYGRSTSSERRPTTYAKLVPENQEASGVEEMQRLLHKFNARKPRGEEEREAPPADAQLLAAREARGGGEGREGLQTLQQLQPTPRRSTTTLVLSPEGERRTARFVPTVVGVRASDGRQLMSPTATNTSSLSSELLQAAAPAAGVVSISVRESAPSVIYTNNRRTSGSYDLLQHNLQPVQQLHLQQPCACAWYTIGCGCGATHEYGRSRGVRATGGGGGYGRRTGVRYRFDKECDCPLHTCFNFPFVLEHILDCLELDLSLSSRSLESLNFFCAGLTLSIDCLIVPQDGIVLQSAAEIQLEPPLGDEDDSDVRRSSVGSTASSTVSTSSMAESLTSSGCSSSEDLATAGEEQRPRSIAPPTTPPRKESLESSSSRKSLTARYLEERGREIKVAAHHPEDESMMMEASYAELPFDRYSSTKPYGDEACMRPPTSAAPPVPTGGDDDDTATAPTVAKVEESPAAAAACCMSLLPDHTDSAPSGPAHLAGQEVTIVEIEEEEIIEEDDEGAAPALEARQQSNSPLMAGDGNPLRHSLIHLAMEEDRPALLEAMSETYSFVFEDLDSERASTSTSIIKPLHKERCAKMKRISIATEVAGVYTYLDEQSAESEEEWRDGAAVTIEDYHSMVAAAAAEAEAAYVRSMDELARWKASIAASDSAGSSASSDPIADLTSRHLVFST</sequence>
<feature type="compositionally biased region" description="Low complexity" evidence="1">
    <location>
        <begin position="179"/>
        <end position="190"/>
    </location>
</feature>
<feature type="compositionally biased region" description="Polar residues" evidence="1">
    <location>
        <begin position="770"/>
        <end position="786"/>
    </location>
</feature>
<dbReference type="GO" id="GO:0005737">
    <property type="term" value="C:cytoplasm"/>
    <property type="evidence" value="ECO:0000318"/>
    <property type="project" value="GO_Central"/>
</dbReference>
<dbReference type="OrthoDB" id="5828827at2759"/>
<reference evidence="2" key="2">
    <citation type="submission" date="2022-06" db="UniProtKB">
        <authorList>
            <consortium name="EnsemblMetazoa"/>
        </authorList>
    </citation>
    <scope>IDENTIFICATION</scope>
    <source>
        <strain evidence="2">PS312</strain>
    </source>
</reference>
<name>A0A2A6B4L5_PRIPA</name>
<evidence type="ECO:0000313" key="3">
    <source>
        <dbReference type="Proteomes" id="UP000005239"/>
    </source>
</evidence>
<feature type="region of interest" description="Disordered" evidence="1">
    <location>
        <begin position="1092"/>
        <end position="1172"/>
    </location>
</feature>
<feature type="compositionally biased region" description="Basic and acidic residues" evidence="1">
    <location>
        <begin position="224"/>
        <end position="240"/>
    </location>
</feature>
<accession>A0A2A6B4L5</accession>
<feature type="compositionally biased region" description="Basic and acidic residues" evidence="1">
    <location>
        <begin position="281"/>
        <end position="295"/>
    </location>
</feature>
<organism evidence="2 3">
    <name type="scientific">Pristionchus pacificus</name>
    <name type="common">Parasitic nematode worm</name>
    <dbReference type="NCBI Taxonomy" id="54126"/>
    <lineage>
        <taxon>Eukaryota</taxon>
        <taxon>Metazoa</taxon>
        <taxon>Ecdysozoa</taxon>
        <taxon>Nematoda</taxon>
        <taxon>Chromadorea</taxon>
        <taxon>Rhabditida</taxon>
        <taxon>Rhabditina</taxon>
        <taxon>Diplogasteromorpha</taxon>
        <taxon>Diplogasteroidea</taxon>
        <taxon>Neodiplogasteridae</taxon>
        <taxon>Pristionchus</taxon>
    </lineage>
</organism>
<feature type="region of interest" description="Disordered" evidence="1">
    <location>
        <begin position="856"/>
        <end position="889"/>
    </location>
</feature>
<dbReference type="GO" id="GO:0005634">
    <property type="term" value="C:nucleus"/>
    <property type="evidence" value="ECO:0000318"/>
    <property type="project" value="GO_Central"/>
</dbReference>
<feature type="region of interest" description="Disordered" evidence="1">
    <location>
        <begin position="534"/>
        <end position="553"/>
    </location>
</feature>
<feature type="compositionally biased region" description="Pro residues" evidence="1">
    <location>
        <begin position="364"/>
        <end position="375"/>
    </location>
</feature>
<dbReference type="PANTHER" id="PTHR48125">
    <property type="entry name" value="LP07818P1"/>
    <property type="match status" value="1"/>
</dbReference>
<gene>
    <name evidence="2" type="primary">WBGene00097998</name>
</gene>
<feature type="compositionally biased region" description="Polar residues" evidence="1">
    <location>
        <begin position="735"/>
        <end position="744"/>
    </location>
</feature>
<feature type="compositionally biased region" description="Basic and acidic residues" evidence="1">
    <location>
        <begin position="499"/>
        <end position="518"/>
    </location>
</feature>
<dbReference type="EnsemblMetazoa" id="PPA08444.1">
    <property type="protein sequence ID" value="PPA08444.1"/>
    <property type="gene ID" value="WBGene00097998"/>
</dbReference>
<keyword evidence="3" id="KW-1185">Reference proteome</keyword>
<feature type="region of interest" description="Disordered" evidence="1">
    <location>
        <begin position="562"/>
        <end position="638"/>
    </location>
</feature>
<evidence type="ECO:0000313" key="2">
    <source>
        <dbReference type="EnsemblMetazoa" id="PPA08444.1"/>
    </source>
</evidence>
<feature type="region of interest" description="Disordered" evidence="1">
    <location>
        <begin position="179"/>
        <end position="295"/>
    </location>
</feature>
<accession>A0A8R1YFH0</accession>
<feature type="region of interest" description="Disordered" evidence="1">
    <location>
        <begin position="410"/>
        <end position="526"/>
    </location>
</feature>
<feature type="compositionally biased region" description="Low complexity" evidence="1">
    <location>
        <begin position="864"/>
        <end position="875"/>
    </location>
</feature>
<feature type="region of interest" description="Disordered" evidence="1">
    <location>
        <begin position="319"/>
        <end position="383"/>
    </location>
</feature>
<feature type="compositionally biased region" description="Basic residues" evidence="1">
    <location>
        <begin position="413"/>
        <end position="423"/>
    </location>
</feature>
<feature type="compositionally biased region" description="Low complexity" evidence="1">
    <location>
        <begin position="331"/>
        <end position="346"/>
    </location>
</feature>
<feature type="compositionally biased region" description="Polar residues" evidence="1">
    <location>
        <begin position="445"/>
        <end position="458"/>
    </location>
</feature>
<dbReference type="Proteomes" id="UP000005239">
    <property type="component" value="Unassembled WGS sequence"/>
</dbReference>
<proteinExistence type="predicted"/>
<feature type="compositionally biased region" description="Basic and acidic residues" evidence="1">
    <location>
        <begin position="745"/>
        <end position="756"/>
    </location>
</feature>
<feature type="region of interest" description="Disordered" evidence="1">
    <location>
        <begin position="683"/>
        <end position="806"/>
    </location>
</feature>
<feature type="compositionally biased region" description="Basic and acidic residues" evidence="1">
    <location>
        <begin position="621"/>
        <end position="631"/>
    </location>
</feature>
<feature type="region of interest" description="Disordered" evidence="1">
    <location>
        <begin position="1212"/>
        <end position="1236"/>
    </location>
</feature>
<evidence type="ECO:0000256" key="1">
    <source>
        <dbReference type="SAM" id="MobiDB-lite"/>
    </source>
</evidence>
<dbReference type="PANTHER" id="PTHR48125:SF10">
    <property type="entry name" value="OS12G0136300 PROTEIN"/>
    <property type="match status" value="1"/>
</dbReference>
<reference evidence="3" key="1">
    <citation type="journal article" date="2008" name="Nat. Genet.">
        <title>The Pristionchus pacificus genome provides a unique perspective on nematode lifestyle and parasitism.</title>
        <authorList>
            <person name="Dieterich C."/>
            <person name="Clifton S.W."/>
            <person name="Schuster L.N."/>
            <person name="Chinwalla A."/>
            <person name="Delehaunty K."/>
            <person name="Dinkelacker I."/>
            <person name="Fulton L."/>
            <person name="Fulton R."/>
            <person name="Godfrey J."/>
            <person name="Minx P."/>
            <person name="Mitreva M."/>
            <person name="Roeseler W."/>
            <person name="Tian H."/>
            <person name="Witte H."/>
            <person name="Yang S.P."/>
            <person name="Wilson R.K."/>
            <person name="Sommer R.J."/>
        </authorList>
    </citation>
    <scope>NUCLEOTIDE SEQUENCE [LARGE SCALE GENOMIC DNA]</scope>
    <source>
        <strain evidence="3">PS312</strain>
    </source>
</reference>